<comment type="caution">
    <text evidence="4">The sequence shown here is derived from an EMBL/GenBank/DDBJ whole genome shotgun (WGS) entry which is preliminary data.</text>
</comment>
<dbReference type="Gene3D" id="2.60.40.1630">
    <property type="entry name" value="bacillus anthracis domain"/>
    <property type="match status" value="1"/>
</dbReference>
<evidence type="ECO:0000313" key="5">
    <source>
        <dbReference type="Proteomes" id="UP001172055"/>
    </source>
</evidence>
<dbReference type="Proteomes" id="UP001172055">
    <property type="component" value="Unassembled WGS sequence"/>
</dbReference>
<accession>A0ABT8N4X4</accession>
<proteinExistence type="predicted"/>
<evidence type="ECO:0000259" key="2">
    <source>
        <dbReference type="Pfam" id="PF13786"/>
    </source>
</evidence>
<evidence type="ECO:0000259" key="3">
    <source>
        <dbReference type="Pfam" id="PF18705"/>
    </source>
</evidence>
<dbReference type="InterPro" id="IPR025436">
    <property type="entry name" value="DUF4179"/>
</dbReference>
<dbReference type="Gene3D" id="2.60.40.1640">
    <property type="entry name" value="Conserved domain protein"/>
    <property type="match status" value="1"/>
</dbReference>
<dbReference type="InterPro" id="IPR040680">
    <property type="entry name" value="DUF5643"/>
</dbReference>
<dbReference type="EMBL" id="JAUJWV010000002">
    <property type="protein sequence ID" value="MDN7242798.1"/>
    <property type="molecule type" value="Genomic_DNA"/>
</dbReference>
<protein>
    <submittedName>
        <fullName evidence="4">DUF4179 domain-containing protein</fullName>
    </submittedName>
</protein>
<feature type="domain" description="DUF4179" evidence="2">
    <location>
        <begin position="40"/>
        <end position="134"/>
    </location>
</feature>
<evidence type="ECO:0000256" key="1">
    <source>
        <dbReference type="SAM" id="Phobius"/>
    </source>
</evidence>
<gene>
    <name evidence="4" type="ORF">QWY14_13375</name>
</gene>
<keyword evidence="5" id="KW-1185">Reference proteome</keyword>
<dbReference type="Pfam" id="PF13786">
    <property type="entry name" value="DUF4179"/>
    <property type="match status" value="1"/>
</dbReference>
<keyword evidence="1" id="KW-0812">Transmembrane</keyword>
<feature type="transmembrane region" description="Helical" evidence="1">
    <location>
        <begin position="45"/>
        <end position="66"/>
    </location>
</feature>
<organism evidence="4 5">
    <name type="scientific">Planococcus shixiaomingii</name>
    <dbReference type="NCBI Taxonomy" id="3058393"/>
    <lineage>
        <taxon>Bacteria</taxon>
        <taxon>Bacillati</taxon>
        <taxon>Bacillota</taxon>
        <taxon>Bacilli</taxon>
        <taxon>Bacillales</taxon>
        <taxon>Caryophanaceae</taxon>
        <taxon>Planococcus</taxon>
    </lineage>
</organism>
<reference evidence="4 5" key="1">
    <citation type="submission" date="2023-06" db="EMBL/GenBank/DDBJ databases">
        <title>Novel species in genus Planococcus.</title>
        <authorList>
            <person name="Ning S."/>
        </authorList>
    </citation>
    <scope>NUCLEOTIDE SEQUENCE [LARGE SCALE GENOMIC DNA]</scope>
    <source>
        <strain evidence="4 5">N028</strain>
    </source>
</reference>
<dbReference type="Pfam" id="PF18705">
    <property type="entry name" value="DUF5643"/>
    <property type="match status" value="1"/>
</dbReference>
<name>A0ABT8N4X4_9BACL</name>
<keyword evidence="1" id="KW-1133">Transmembrane helix</keyword>
<evidence type="ECO:0000313" key="4">
    <source>
        <dbReference type="EMBL" id="MDN7242798.1"/>
    </source>
</evidence>
<feature type="domain" description="DUF5643" evidence="3">
    <location>
        <begin position="220"/>
        <end position="344"/>
    </location>
</feature>
<keyword evidence="1" id="KW-0472">Membrane</keyword>
<dbReference type="RefSeq" id="WP_301724358.1">
    <property type="nucleotide sequence ID" value="NZ_JAUJWV010000002.1"/>
</dbReference>
<sequence length="367" mass="40106">MKGNEISIKSAMENIAVPSDRLDQIIEDTFLDTPAPKANKRRRKWLYPAAAATLLFAGISAGTLTVSPALANYMAQLPVIGNVFTIFAEKEEGLEQYERFSEKVGLSQTSGGATISIDQAVYDGTNVTFTYTITSDKKLDSSARITGFPVLLEAEGTNAGMEWDAVEGGIAGIVSMPHLNEEAAQVNVLWEPGSIVTEQGEIIGDWKFEFAVSQLTKEPFVLDEKVAESGVTVHFTEVTVTDIAVNIAYQQLVEPSLLENSGAVEVEVIAKDNLGTVYEVPYNGGSTEAGARTREDIKWTATMRGLNPQATSLTFYPFAHISWMINEKDIRSKRIEFDALEINLIDGTHKIVKDPVVPTLPEPEELE</sequence>